<reference evidence="2" key="1">
    <citation type="submission" date="2021-11" db="EMBL/GenBank/DDBJ databases">
        <title>Description of novel Chryseobacterium species.</title>
        <authorList>
            <person name="Saticioglu I.B."/>
            <person name="Ay H."/>
            <person name="Altun S."/>
            <person name="Duman M."/>
        </authorList>
    </citation>
    <scope>NUCLEOTIDE SEQUENCE</scope>
    <source>
        <strain evidence="2">C-17</strain>
    </source>
</reference>
<proteinExistence type="predicted"/>
<evidence type="ECO:0000313" key="3">
    <source>
        <dbReference type="Proteomes" id="UP001108025"/>
    </source>
</evidence>
<keyword evidence="1" id="KW-0472">Membrane</keyword>
<dbReference type="EMBL" id="JAJNAY010000003">
    <property type="protein sequence ID" value="MCD1119167.1"/>
    <property type="molecule type" value="Genomic_DNA"/>
</dbReference>
<comment type="caution">
    <text evidence="2">The sequence shown here is derived from an EMBL/GenBank/DDBJ whole genome shotgun (WGS) entry which is preliminary data.</text>
</comment>
<sequence>MSGIRKNLKGYRQKPTIYGLNTIGFIITATITVLSLLSFLNGVSFQKIIVVATIIGSTYLVSLMLSTNKSINEWLFDETLPKEFSNDE</sequence>
<feature type="transmembrane region" description="Helical" evidence="1">
    <location>
        <begin position="20"/>
        <end position="39"/>
    </location>
</feature>
<protein>
    <submittedName>
        <fullName evidence="2">Uncharacterized protein</fullName>
    </submittedName>
</protein>
<keyword evidence="1" id="KW-1133">Transmembrane helix</keyword>
<keyword evidence="3" id="KW-1185">Reference proteome</keyword>
<feature type="transmembrane region" description="Helical" evidence="1">
    <location>
        <begin position="45"/>
        <end position="65"/>
    </location>
</feature>
<evidence type="ECO:0000256" key="1">
    <source>
        <dbReference type="SAM" id="Phobius"/>
    </source>
</evidence>
<name>A0A9Q3V672_9FLAO</name>
<evidence type="ECO:0000313" key="2">
    <source>
        <dbReference type="EMBL" id="MCD1119167.1"/>
    </source>
</evidence>
<accession>A0A9Q3V672</accession>
<dbReference type="AlphaFoldDB" id="A0A9Q3V672"/>
<dbReference type="RefSeq" id="WP_230672640.1">
    <property type="nucleotide sequence ID" value="NZ_JAJNAY010000003.1"/>
</dbReference>
<gene>
    <name evidence="2" type="ORF">LO744_20195</name>
</gene>
<keyword evidence="1" id="KW-0812">Transmembrane</keyword>
<organism evidence="2 3">
    <name type="scientific">Chryseobacterium turcicum</name>
    <dbReference type="NCBI Taxonomy" id="2898076"/>
    <lineage>
        <taxon>Bacteria</taxon>
        <taxon>Pseudomonadati</taxon>
        <taxon>Bacteroidota</taxon>
        <taxon>Flavobacteriia</taxon>
        <taxon>Flavobacteriales</taxon>
        <taxon>Weeksellaceae</taxon>
        <taxon>Chryseobacterium group</taxon>
        <taxon>Chryseobacterium</taxon>
    </lineage>
</organism>
<dbReference type="Proteomes" id="UP001108025">
    <property type="component" value="Unassembled WGS sequence"/>
</dbReference>